<keyword evidence="8 13" id="KW-0812">Transmembrane</keyword>
<accession>A0A378YD51</accession>
<evidence type="ECO:0000256" key="7">
    <source>
        <dbReference type="ARBA" id="ARBA00022679"/>
    </source>
</evidence>
<dbReference type="Pfam" id="PF12249">
    <property type="entry name" value="AftA_C"/>
    <property type="match status" value="1"/>
</dbReference>
<evidence type="ECO:0000256" key="8">
    <source>
        <dbReference type="ARBA" id="ARBA00022692"/>
    </source>
</evidence>
<dbReference type="GO" id="GO:0016757">
    <property type="term" value="F:glycosyltransferase activity"/>
    <property type="evidence" value="ECO:0007669"/>
    <property type="project" value="UniProtKB-KW"/>
</dbReference>
<dbReference type="GO" id="GO:0005886">
    <property type="term" value="C:plasma membrane"/>
    <property type="evidence" value="ECO:0007669"/>
    <property type="project" value="UniProtKB-SubCell"/>
</dbReference>
<feature type="transmembrane region" description="Helical" evidence="13">
    <location>
        <begin position="391"/>
        <end position="411"/>
    </location>
</feature>
<comment type="subcellular location">
    <subcellularLocation>
        <location evidence="1">Cell membrane</location>
        <topology evidence="1">Multi-pass membrane protein</topology>
    </subcellularLocation>
</comment>
<evidence type="ECO:0000313" key="16">
    <source>
        <dbReference type="EMBL" id="SUA75014.1"/>
    </source>
</evidence>
<dbReference type="STRING" id="1406858.GCA_000710895_02744"/>
<dbReference type="GO" id="GO:0045227">
    <property type="term" value="P:capsule polysaccharide biosynthetic process"/>
    <property type="evidence" value="ECO:0007669"/>
    <property type="project" value="UniProtKB-UniPathway"/>
</dbReference>
<comment type="pathway">
    <text evidence="2">Cell wall biogenesis; cell wall polysaccharide biosynthesis.</text>
</comment>
<protein>
    <recommendedName>
        <fullName evidence="5">Galactan 5-O-arabinofuranosyltransferase</fullName>
        <ecNumber evidence="4">2.4.2.46</ecNumber>
    </recommendedName>
    <alternativeName>
        <fullName evidence="11">Arabinofuranosyltransferase AftA</fullName>
    </alternativeName>
</protein>
<dbReference type="Pfam" id="PF12250">
    <property type="entry name" value="AftA_N"/>
    <property type="match status" value="1"/>
</dbReference>
<feature type="transmembrane region" description="Helical" evidence="13">
    <location>
        <begin position="58"/>
        <end position="80"/>
    </location>
</feature>
<proteinExistence type="inferred from homology"/>
<name>A0A378YD51_9NOCA</name>
<dbReference type="InterPro" id="IPR020959">
    <property type="entry name" value="ArabinofuranosylTrfase_AftA_C"/>
</dbReference>
<evidence type="ECO:0000256" key="11">
    <source>
        <dbReference type="ARBA" id="ARBA00033184"/>
    </source>
</evidence>
<dbReference type="Proteomes" id="UP000255467">
    <property type="component" value="Unassembled WGS sequence"/>
</dbReference>
<feature type="transmembrane region" description="Helical" evidence="13">
    <location>
        <begin position="487"/>
        <end position="504"/>
    </location>
</feature>
<feature type="transmembrane region" description="Helical" evidence="13">
    <location>
        <begin position="455"/>
        <end position="475"/>
    </location>
</feature>
<feature type="transmembrane region" description="Helical" evidence="13">
    <location>
        <begin position="175"/>
        <end position="195"/>
    </location>
</feature>
<feature type="transmembrane region" description="Helical" evidence="13">
    <location>
        <begin position="265"/>
        <end position="287"/>
    </location>
</feature>
<evidence type="ECO:0000256" key="2">
    <source>
        <dbReference type="ARBA" id="ARBA00004776"/>
    </source>
</evidence>
<evidence type="ECO:0000256" key="6">
    <source>
        <dbReference type="ARBA" id="ARBA00022475"/>
    </source>
</evidence>
<comment type="catalytic activity">
    <reaction evidence="12">
        <text>Adds an alpha-D-arabinofuranosyl group from trans,octacis-decaprenylphospho-beta-D-arabinofuranose at the 5-O-position of the eighth, tenth and twelfth galactofuranose unit of the galactofuranan chain of [beta-D-galactofuranosyl-(1-&gt;5)-beta-D-galactofuranosyl-(1-&gt;6)]14-beta-D-galactofuranosyl-(1-&gt;5)-beta-D-galactofuranosyl-(1-&gt;4)-alpha-L-rhamnopyranosyl-(1-&gt;3)-N-acetyl-alpha-D-glucosaminyl-diphospho-trans,octacis-decaprenol.</text>
        <dbReference type="EC" id="2.4.2.46"/>
    </reaction>
</comment>
<dbReference type="AlphaFoldDB" id="A0A378YD51"/>
<feature type="transmembrane region" description="Helical" evidence="13">
    <location>
        <begin position="337"/>
        <end position="363"/>
    </location>
</feature>
<dbReference type="EMBL" id="UGRY01000002">
    <property type="protein sequence ID" value="SUA75014.1"/>
    <property type="molecule type" value="Genomic_DNA"/>
</dbReference>
<evidence type="ECO:0000256" key="9">
    <source>
        <dbReference type="ARBA" id="ARBA00022989"/>
    </source>
</evidence>
<feature type="transmembrane region" description="Helical" evidence="13">
    <location>
        <begin position="293"/>
        <end position="316"/>
    </location>
</feature>
<evidence type="ECO:0000256" key="10">
    <source>
        <dbReference type="ARBA" id="ARBA00023136"/>
    </source>
</evidence>
<feature type="domain" description="Arabinofuranosyltransferase AftA N-terminal" evidence="15">
    <location>
        <begin position="27"/>
        <end position="497"/>
    </location>
</feature>
<keyword evidence="7 16" id="KW-0808">Transferase</keyword>
<feature type="transmembrane region" description="Helical" evidence="13">
    <location>
        <begin position="21"/>
        <end position="46"/>
    </location>
</feature>
<feature type="transmembrane region" description="Helical" evidence="13">
    <location>
        <begin position="225"/>
        <end position="244"/>
    </location>
</feature>
<feature type="transmembrane region" description="Helical" evidence="13">
    <location>
        <begin position="423"/>
        <end position="443"/>
    </location>
</feature>
<sequence>MHDTTTERTGGRGGLLARQAGGALGAAVLAAVVAAVVAGVGLVAFASVEWPAFNSSNVTRALTTVGQVVAVAMLVAAIWLVRARKWPWVAKVLSWGGISAFVTVTLGMPLGATKLYLFGLSVDQEFRTQYLTRLTDSAALRDMNYVDLPPFYPAGWFWAGGRFANLFGLDGWEAFKPWAIIALAVAAALALVLWSELIRADWAIAVAAATTAVTVAYAAPEAYSAVLVVLLPPVLVLAWGALHRPAEYGAAAYRATGSPGTGSETAGSATAGGWGAVLGTGLFLGLAATFYTLYFAAAVFAVCLMAVAAAGIALWQRHFALRVHRRTKREVPGVWPLLWPILLRLIVIGAVAGLLALVVWLPFLLRVLSEGFPSSGTAFHYLPEGGARLPLPMFEFSLLGGLCLIGVIWLVLRVGSSRRAQALAVGVVAVYLWCLLSMLVTAAGTTLLSFRLEPVLMVLLAAAGAFGFVEGARAIYQVLNEPERFRAVVAAVAVLGAIGFGQQIPEILAPEITTAYTDTDGDGVRADKRPPSAVSYYDEIDAALREQIGRPRDETVVLTADLSFLSIYPYFGFQALTSHYANPLADFPARADEIKRWSTLETPEELLEALRTAPWRAPDAFLFRQSGDNYTLRLAKDVYPNQPNVKRYQVTFPATLFDDPRFTVTDIGPFTLVVVEH</sequence>
<evidence type="ECO:0000313" key="17">
    <source>
        <dbReference type="Proteomes" id="UP000255467"/>
    </source>
</evidence>
<evidence type="ECO:0000256" key="13">
    <source>
        <dbReference type="SAM" id="Phobius"/>
    </source>
</evidence>
<comment type="similarity">
    <text evidence="3">Belongs to the glycosyltransferase 85 family.</text>
</comment>
<evidence type="ECO:0000256" key="5">
    <source>
        <dbReference type="ARBA" id="ARBA00020482"/>
    </source>
</evidence>
<evidence type="ECO:0000256" key="3">
    <source>
        <dbReference type="ARBA" id="ARBA00009655"/>
    </source>
</evidence>
<keyword evidence="17" id="KW-1185">Reference proteome</keyword>
<keyword evidence="6" id="KW-1003">Cell membrane</keyword>
<feature type="domain" description="Arabinofuranosyltransferase AftA C-terminal" evidence="14">
    <location>
        <begin position="504"/>
        <end position="674"/>
    </location>
</feature>
<evidence type="ECO:0000256" key="12">
    <source>
        <dbReference type="ARBA" id="ARBA00034030"/>
    </source>
</evidence>
<feature type="transmembrane region" description="Helical" evidence="13">
    <location>
        <begin position="202"/>
        <end position="219"/>
    </location>
</feature>
<dbReference type="GO" id="GO:0044038">
    <property type="term" value="P:cell wall macromolecule biosynthetic process"/>
    <property type="evidence" value="ECO:0007669"/>
    <property type="project" value="InterPro"/>
</dbReference>
<gene>
    <name evidence="16" type="primary">aftA</name>
    <name evidence="16" type="ORF">NCTC1934_01866</name>
</gene>
<keyword evidence="10 13" id="KW-0472">Membrane</keyword>
<dbReference type="InterPro" id="IPR020963">
    <property type="entry name" value="ArabinofuranosylTrfase_AftA_N"/>
</dbReference>
<keyword evidence="16" id="KW-0328">Glycosyltransferase</keyword>
<keyword evidence="9 13" id="KW-1133">Transmembrane helix</keyword>
<dbReference type="EC" id="2.4.2.46" evidence="4"/>
<evidence type="ECO:0000256" key="4">
    <source>
        <dbReference type="ARBA" id="ARBA00012037"/>
    </source>
</evidence>
<evidence type="ECO:0000259" key="14">
    <source>
        <dbReference type="Pfam" id="PF12249"/>
    </source>
</evidence>
<evidence type="ECO:0000259" key="15">
    <source>
        <dbReference type="Pfam" id="PF12250"/>
    </source>
</evidence>
<evidence type="ECO:0000256" key="1">
    <source>
        <dbReference type="ARBA" id="ARBA00004651"/>
    </source>
</evidence>
<dbReference type="UniPathway" id="UPA00963"/>
<reference evidence="16 17" key="1">
    <citation type="submission" date="2018-06" db="EMBL/GenBank/DDBJ databases">
        <authorList>
            <consortium name="Pathogen Informatics"/>
            <person name="Doyle S."/>
        </authorList>
    </citation>
    <scope>NUCLEOTIDE SEQUENCE [LARGE SCALE GENOMIC DNA]</scope>
    <source>
        <strain evidence="16 17">NCTC1934</strain>
    </source>
</reference>
<organism evidence="16 17">
    <name type="scientific">Nocardia otitidiscaviarum</name>
    <dbReference type="NCBI Taxonomy" id="1823"/>
    <lineage>
        <taxon>Bacteria</taxon>
        <taxon>Bacillati</taxon>
        <taxon>Actinomycetota</taxon>
        <taxon>Actinomycetes</taxon>
        <taxon>Mycobacteriales</taxon>
        <taxon>Nocardiaceae</taxon>
        <taxon>Nocardia</taxon>
    </lineage>
</organism>
<feature type="transmembrane region" description="Helical" evidence="13">
    <location>
        <begin position="92"/>
        <end position="112"/>
    </location>
</feature>